<dbReference type="SMART" id="SM00753">
    <property type="entry name" value="PAM"/>
    <property type="match status" value="1"/>
</dbReference>
<dbReference type="RefSeq" id="XP_022458332.1">
    <property type="nucleotide sequence ID" value="XM_022602536.1"/>
</dbReference>
<dbReference type="OrthoDB" id="10252687at2759"/>
<dbReference type="Pfam" id="PF01399">
    <property type="entry name" value="PCI"/>
    <property type="match status" value="1"/>
</dbReference>
<dbReference type="PANTHER" id="PTHR12732">
    <property type="entry name" value="UNCHARACTERIZED PROTEASOME COMPONENT REGION PCI-CONTAINING"/>
    <property type="match status" value="1"/>
</dbReference>
<protein>
    <recommendedName>
        <fullName evidence="2">PCI domain-containing protein</fullName>
    </recommendedName>
</protein>
<accession>W6MJ93</accession>
<feature type="domain" description="PCI" evidence="2">
    <location>
        <begin position="223"/>
        <end position="411"/>
    </location>
</feature>
<dbReference type="GO" id="GO:0003723">
    <property type="term" value="F:RNA binding"/>
    <property type="evidence" value="ECO:0007669"/>
    <property type="project" value="InterPro"/>
</dbReference>
<sequence>MEGTRMKPSAKGESLYKYIGEFALAIQSEDGSRLAQLVSMALSETLYTRANYEEPQESELRRLKPNWREVVKAYLHVTKVALKENDLKKVVFSQTELLTHLSRCAERESNWVLPALLLVTRQVSFLYSAYEGQKSKEALAEEEELAVLEKVVEAVNRPFKICLSDKSDLRFSKKSAVYFFAGQLFKYYRTMKKYELSKSIEKALAASATELPSITAIPKKSAVIYLYYSGCLACIDNDFEKANDRLSQALLLCHKDSFKQKQSILVTLIPVRFIVTRQLPSKACLTSLSDLGLAYSDIFRAVKLGDLALFDSQFQRLQSLLLKKNLYYVFLKMRMYVVAKLVKVVCSAMTGKFQISVASLSCALEYSGKQPEGSFSADYTESIVANLISQGLVKGYLSHGNRVLVLSKKEPFPVQVLAEKQ</sequence>
<evidence type="ECO:0000259" key="2">
    <source>
        <dbReference type="PROSITE" id="PS50250"/>
    </source>
</evidence>
<dbReference type="InterPro" id="IPR045114">
    <property type="entry name" value="Csn12-like"/>
</dbReference>
<dbReference type="Gene3D" id="1.10.10.10">
    <property type="entry name" value="Winged helix-like DNA-binding domain superfamily/Winged helix DNA-binding domain"/>
    <property type="match status" value="1"/>
</dbReference>
<dbReference type="InterPro" id="IPR036388">
    <property type="entry name" value="WH-like_DNA-bd_sf"/>
</dbReference>
<dbReference type="HOGENOM" id="CLU_031567_2_1_1"/>
<dbReference type="InterPro" id="IPR000717">
    <property type="entry name" value="PCI_dom"/>
</dbReference>
<reference evidence="3" key="2">
    <citation type="submission" date="2014-02" db="EMBL/GenBank/DDBJ databases">
        <title>Complete DNA sequence of /Kuraishia capsulata/ illustrates novel genomic features among budding yeasts (/Saccharomycotina/).</title>
        <authorList>
            <person name="Morales L."/>
            <person name="Noel B."/>
            <person name="Porcel B."/>
            <person name="Marcet-Houben M."/>
            <person name="Hullo M-F."/>
            <person name="Sacerdot C."/>
            <person name="Tekaia F."/>
            <person name="Leh-Louis V."/>
            <person name="Despons L."/>
            <person name="Khanna V."/>
            <person name="Aury J-M."/>
            <person name="Barbe V."/>
            <person name="Couloux A."/>
            <person name="Labadie K."/>
            <person name="Pelletier E."/>
            <person name="Souciet J-L."/>
            <person name="Boekhout T."/>
            <person name="Gabaldon T."/>
            <person name="Wincker P."/>
            <person name="Dujon B."/>
        </authorList>
    </citation>
    <scope>NUCLEOTIDE SEQUENCE</scope>
    <source>
        <strain evidence="3">CBS 1993</strain>
    </source>
</reference>
<dbReference type="Proteomes" id="UP000019384">
    <property type="component" value="Unassembled WGS sequence"/>
</dbReference>
<evidence type="ECO:0000313" key="3">
    <source>
        <dbReference type="EMBL" id="CDK26326.1"/>
    </source>
</evidence>
<name>W6MJ93_9ASCO</name>
<gene>
    <name evidence="3" type="ORF">KUCA_T00002297001</name>
</gene>
<dbReference type="STRING" id="1382522.W6MJ93"/>
<organism evidence="3 4">
    <name type="scientific">Kuraishia capsulata CBS 1993</name>
    <dbReference type="NCBI Taxonomy" id="1382522"/>
    <lineage>
        <taxon>Eukaryota</taxon>
        <taxon>Fungi</taxon>
        <taxon>Dikarya</taxon>
        <taxon>Ascomycota</taxon>
        <taxon>Saccharomycotina</taxon>
        <taxon>Pichiomycetes</taxon>
        <taxon>Pichiales</taxon>
        <taxon>Pichiaceae</taxon>
        <taxon>Kuraishia</taxon>
    </lineage>
</organism>
<dbReference type="PANTHER" id="PTHR12732:SF0">
    <property type="entry name" value="PCI DOMAIN-CONTAINING PROTEIN 2"/>
    <property type="match status" value="1"/>
</dbReference>
<evidence type="ECO:0000313" key="4">
    <source>
        <dbReference type="Proteomes" id="UP000019384"/>
    </source>
</evidence>
<proteinExistence type="inferred from homology"/>
<keyword evidence="4" id="KW-1185">Reference proteome</keyword>
<dbReference type="AlphaFoldDB" id="W6MJ93"/>
<comment type="similarity">
    <text evidence="1">Belongs to the CSN12 family.</text>
</comment>
<dbReference type="PROSITE" id="PS50250">
    <property type="entry name" value="PCI"/>
    <property type="match status" value="1"/>
</dbReference>
<reference evidence="3" key="1">
    <citation type="submission" date="2013-12" db="EMBL/GenBank/DDBJ databases">
        <authorList>
            <person name="Genoscope - CEA"/>
        </authorList>
    </citation>
    <scope>NUCLEOTIDE SEQUENCE</scope>
    <source>
        <strain evidence="3">CBS 1993</strain>
    </source>
</reference>
<evidence type="ECO:0000256" key="1">
    <source>
        <dbReference type="ARBA" id="ARBA00025771"/>
    </source>
</evidence>
<dbReference type="EMBL" id="HG793127">
    <property type="protein sequence ID" value="CDK26326.1"/>
    <property type="molecule type" value="Genomic_DNA"/>
</dbReference>
<dbReference type="GeneID" id="34519720"/>
<dbReference type="GO" id="GO:0003690">
    <property type="term" value="F:double-stranded DNA binding"/>
    <property type="evidence" value="ECO:0007669"/>
    <property type="project" value="InterPro"/>
</dbReference>